<reference evidence="2" key="1">
    <citation type="submission" date="2023-06" db="EMBL/GenBank/DDBJ databases">
        <title>Genome-scale phylogeny and comparative genomics of the fungal order Sordariales.</title>
        <authorList>
            <consortium name="Lawrence Berkeley National Laboratory"/>
            <person name="Hensen N."/>
            <person name="Bonometti L."/>
            <person name="Westerberg I."/>
            <person name="Brannstrom I.O."/>
            <person name="Guillou S."/>
            <person name="Cros-Aarteil S."/>
            <person name="Calhoun S."/>
            <person name="Haridas S."/>
            <person name="Kuo A."/>
            <person name="Mondo S."/>
            <person name="Pangilinan J."/>
            <person name="Riley R."/>
            <person name="LaButti K."/>
            <person name="Andreopoulos B."/>
            <person name="Lipzen A."/>
            <person name="Chen C."/>
            <person name="Yanf M."/>
            <person name="Daum C."/>
            <person name="Ng V."/>
            <person name="Clum A."/>
            <person name="Steindorff A."/>
            <person name="Ohm R."/>
            <person name="Martin F."/>
            <person name="Silar P."/>
            <person name="Natvig D."/>
            <person name="Lalanne C."/>
            <person name="Gautier V."/>
            <person name="Ament-velasquez S.L."/>
            <person name="Kruys A."/>
            <person name="Hutchinson M.I."/>
            <person name="Powell A.J."/>
            <person name="Barry K."/>
            <person name="Miller A.N."/>
            <person name="Grigoriev I.V."/>
            <person name="Debuchy R."/>
            <person name="Gladieux P."/>
            <person name="Thoren M.H."/>
            <person name="Johannesson H."/>
        </authorList>
    </citation>
    <scope>NUCLEOTIDE SEQUENCE</scope>
    <source>
        <strain evidence="2">SMH3187-1</strain>
    </source>
</reference>
<accession>A0AA40F450</accession>
<dbReference type="AlphaFoldDB" id="A0AA40F450"/>
<keyword evidence="3" id="KW-1185">Reference proteome</keyword>
<name>A0AA40F450_9PEZI</name>
<evidence type="ECO:0000313" key="3">
    <source>
        <dbReference type="Proteomes" id="UP001172155"/>
    </source>
</evidence>
<evidence type="ECO:0000313" key="2">
    <source>
        <dbReference type="EMBL" id="KAK0750666.1"/>
    </source>
</evidence>
<comment type="caution">
    <text evidence="2">The sequence shown here is derived from an EMBL/GenBank/DDBJ whole genome shotgun (WGS) entry which is preliminary data.</text>
</comment>
<dbReference type="PANTHER" id="PTHR33112">
    <property type="entry name" value="DOMAIN PROTEIN, PUTATIVE-RELATED"/>
    <property type="match status" value="1"/>
</dbReference>
<proteinExistence type="predicted"/>
<evidence type="ECO:0000259" key="1">
    <source>
        <dbReference type="Pfam" id="PF06985"/>
    </source>
</evidence>
<sequence>MLYRVLWPREAQSARLVRVFRQGTNLWTDRHSRPLLRLCVDPEWPLRDGEIQVGLPQLLARSSPGYHELLRSWIQRCDDSHENFGCAAASQTALPTRVIDLGANASEDERVVRLLGTNPSQRGRYIALSHCWGGPSEEEREANCTFTSNLTQRHQGINVAQLGKTFQDAIAVTRALGQRYLWIDSLCIIQDDRSDWMRESKCMGAVFSRAYCVIAATAATGPQDGFLRPPAYGFVALPTPWGAPLYLCETVDDFRGDVEHAGLSRRGWVLQERALARRTIHFSSGQTYWECGRGIHCETLTLLNNQEAGFLGDPQFPTLAIAQAATTHTQHHVFQSVFKTYSRLELTRATDRQIAVAGVSQRLAEGMTSLVAFGVFTKFKYLHRSLLWRRAGHVFLHWIRNNTPKVPTWSWMAFMGAIDYVDCTSTEMEWNPHIRLSIAEETATITAPVTTFAAKMLQTPDLLILDYRPRADGEDLKCVIVGKEPSGNPDDAVYYVLVVLAAQGGSGTGTEYERLGVAALRSTHLALDSGTERARII</sequence>
<organism evidence="2 3">
    <name type="scientific">Schizothecium vesticola</name>
    <dbReference type="NCBI Taxonomy" id="314040"/>
    <lineage>
        <taxon>Eukaryota</taxon>
        <taxon>Fungi</taxon>
        <taxon>Dikarya</taxon>
        <taxon>Ascomycota</taxon>
        <taxon>Pezizomycotina</taxon>
        <taxon>Sordariomycetes</taxon>
        <taxon>Sordariomycetidae</taxon>
        <taxon>Sordariales</taxon>
        <taxon>Schizotheciaceae</taxon>
        <taxon>Schizothecium</taxon>
    </lineage>
</organism>
<dbReference type="InterPro" id="IPR010730">
    <property type="entry name" value="HET"/>
</dbReference>
<dbReference type="PANTHER" id="PTHR33112:SF10">
    <property type="entry name" value="TOL"/>
    <property type="match status" value="1"/>
</dbReference>
<gene>
    <name evidence="2" type="ORF">B0T18DRAFT_320861</name>
</gene>
<dbReference type="Pfam" id="PF06985">
    <property type="entry name" value="HET"/>
    <property type="match status" value="1"/>
</dbReference>
<dbReference type="Proteomes" id="UP001172155">
    <property type="component" value="Unassembled WGS sequence"/>
</dbReference>
<dbReference type="EMBL" id="JAUKUD010000003">
    <property type="protein sequence ID" value="KAK0750666.1"/>
    <property type="molecule type" value="Genomic_DNA"/>
</dbReference>
<protein>
    <submittedName>
        <fullName evidence="2">Heterokaryon incompatibility protein-domain-containing protein</fullName>
    </submittedName>
</protein>
<feature type="domain" description="Heterokaryon incompatibility" evidence="1">
    <location>
        <begin position="125"/>
        <end position="272"/>
    </location>
</feature>